<evidence type="ECO:0000256" key="14">
    <source>
        <dbReference type="HAMAP-Rule" id="MF_01006"/>
    </source>
</evidence>
<keyword evidence="14" id="KW-0573">Peptidoglycan synthesis</keyword>
<evidence type="ECO:0000256" key="6">
    <source>
        <dbReference type="ARBA" id="ARBA00022692"/>
    </source>
</evidence>
<dbReference type="Proteomes" id="UP000647587">
    <property type="component" value="Unassembled WGS sequence"/>
</dbReference>
<evidence type="ECO:0000313" key="16">
    <source>
        <dbReference type="Proteomes" id="UP000647587"/>
    </source>
</evidence>
<keyword evidence="5 14" id="KW-1003">Cell membrane</keyword>
<evidence type="ECO:0000256" key="4">
    <source>
        <dbReference type="ARBA" id="ARBA00021581"/>
    </source>
</evidence>
<evidence type="ECO:0000256" key="7">
    <source>
        <dbReference type="ARBA" id="ARBA00022801"/>
    </source>
</evidence>
<name>A0ABQ2ERK5_9DEIO</name>
<keyword evidence="14" id="KW-0133">Cell shape</keyword>
<gene>
    <name evidence="14 15" type="primary">uppP</name>
    <name evidence="15" type="ORF">GCM10008955_13750</name>
</gene>
<feature type="transmembrane region" description="Helical" evidence="14">
    <location>
        <begin position="157"/>
        <end position="175"/>
    </location>
</feature>
<accession>A0ABQ2ERK5</accession>
<proteinExistence type="inferred from homology"/>
<dbReference type="NCBIfam" id="NF001390">
    <property type="entry name" value="PRK00281.1-4"/>
    <property type="match status" value="1"/>
</dbReference>
<feature type="transmembrane region" description="Helical" evidence="14">
    <location>
        <begin position="88"/>
        <end position="109"/>
    </location>
</feature>
<dbReference type="InterPro" id="IPR003824">
    <property type="entry name" value="UppP"/>
</dbReference>
<evidence type="ECO:0000256" key="1">
    <source>
        <dbReference type="ARBA" id="ARBA00004651"/>
    </source>
</evidence>
<comment type="function">
    <text evidence="14">Catalyzes the dephosphorylation of undecaprenyl diphosphate (UPP). Confers resistance to bacitracin.</text>
</comment>
<dbReference type="PANTHER" id="PTHR30622">
    <property type="entry name" value="UNDECAPRENYL-DIPHOSPHATASE"/>
    <property type="match status" value="1"/>
</dbReference>
<evidence type="ECO:0000256" key="2">
    <source>
        <dbReference type="ARBA" id="ARBA00010621"/>
    </source>
</evidence>
<feature type="transmembrane region" description="Helical" evidence="14">
    <location>
        <begin position="57"/>
        <end position="76"/>
    </location>
</feature>
<feature type="transmembrane region" description="Helical" evidence="14">
    <location>
        <begin position="195"/>
        <end position="213"/>
    </location>
</feature>
<keyword evidence="9 14" id="KW-0472">Membrane</keyword>
<evidence type="ECO:0000256" key="12">
    <source>
        <dbReference type="ARBA" id="ARBA00032932"/>
    </source>
</evidence>
<protein>
    <recommendedName>
        <fullName evidence="4 14">Undecaprenyl-diphosphatase</fullName>
        <ecNumber evidence="3 14">3.6.1.27</ecNumber>
    </recommendedName>
    <alternativeName>
        <fullName evidence="12 14">Bacitracin resistance protein</fullName>
    </alternativeName>
    <alternativeName>
        <fullName evidence="11 14">Undecaprenyl pyrophosphate phosphatase</fullName>
    </alternativeName>
</protein>
<dbReference type="NCBIfam" id="NF001389">
    <property type="entry name" value="PRK00281.1-2"/>
    <property type="match status" value="1"/>
</dbReference>
<dbReference type="NCBIfam" id="TIGR00753">
    <property type="entry name" value="undec_PP_bacA"/>
    <property type="match status" value="1"/>
</dbReference>
<evidence type="ECO:0000256" key="5">
    <source>
        <dbReference type="ARBA" id="ARBA00022475"/>
    </source>
</evidence>
<comment type="caution">
    <text evidence="15">The sequence shown here is derived from an EMBL/GenBank/DDBJ whole genome shotgun (WGS) entry which is preliminary data.</text>
</comment>
<evidence type="ECO:0000256" key="11">
    <source>
        <dbReference type="ARBA" id="ARBA00032707"/>
    </source>
</evidence>
<comment type="subcellular location">
    <subcellularLocation>
        <location evidence="1 14">Cell membrane</location>
        <topology evidence="1 14">Multi-pass membrane protein</topology>
    </subcellularLocation>
</comment>
<evidence type="ECO:0000256" key="8">
    <source>
        <dbReference type="ARBA" id="ARBA00022989"/>
    </source>
</evidence>
<comment type="miscellaneous">
    <text evidence="14">Bacitracin is thought to be involved in the inhibition of peptidoglycan synthesis by sequestering undecaprenyl diphosphate, thereby reducing the pool of lipid carrier available.</text>
</comment>
<evidence type="ECO:0000256" key="13">
    <source>
        <dbReference type="ARBA" id="ARBA00047594"/>
    </source>
</evidence>
<dbReference type="PANTHER" id="PTHR30622:SF3">
    <property type="entry name" value="UNDECAPRENYL-DIPHOSPHATASE"/>
    <property type="match status" value="1"/>
</dbReference>
<keyword evidence="16" id="KW-1185">Reference proteome</keyword>
<comment type="catalytic activity">
    <reaction evidence="13 14">
        <text>di-trans,octa-cis-undecaprenyl diphosphate + H2O = di-trans,octa-cis-undecaprenyl phosphate + phosphate + H(+)</text>
        <dbReference type="Rhea" id="RHEA:28094"/>
        <dbReference type="ChEBI" id="CHEBI:15377"/>
        <dbReference type="ChEBI" id="CHEBI:15378"/>
        <dbReference type="ChEBI" id="CHEBI:43474"/>
        <dbReference type="ChEBI" id="CHEBI:58405"/>
        <dbReference type="ChEBI" id="CHEBI:60392"/>
        <dbReference type="EC" id="3.6.1.27"/>
    </reaction>
</comment>
<feature type="transmembrane region" description="Helical" evidence="14">
    <location>
        <begin position="115"/>
        <end position="136"/>
    </location>
</feature>
<keyword evidence="10 14" id="KW-0046">Antibiotic resistance</keyword>
<evidence type="ECO:0000256" key="9">
    <source>
        <dbReference type="ARBA" id="ARBA00023136"/>
    </source>
</evidence>
<comment type="similarity">
    <text evidence="2 14">Belongs to the UppP family.</text>
</comment>
<keyword evidence="7 14" id="KW-0378">Hydrolase</keyword>
<reference evidence="16" key="1">
    <citation type="journal article" date="2019" name="Int. J. Syst. Evol. Microbiol.">
        <title>The Global Catalogue of Microorganisms (GCM) 10K type strain sequencing project: providing services to taxonomists for standard genome sequencing and annotation.</title>
        <authorList>
            <consortium name="The Broad Institute Genomics Platform"/>
            <consortium name="The Broad Institute Genome Sequencing Center for Infectious Disease"/>
            <person name="Wu L."/>
            <person name="Ma J."/>
        </authorList>
    </citation>
    <scope>NUCLEOTIDE SEQUENCE [LARGE SCALE GENOMIC DNA]</scope>
    <source>
        <strain evidence="16">JCM 30331</strain>
    </source>
</reference>
<organism evidence="15 16">
    <name type="scientific">Deinococcus malanensis</name>
    <dbReference type="NCBI Taxonomy" id="1706855"/>
    <lineage>
        <taxon>Bacteria</taxon>
        <taxon>Thermotogati</taxon>
        <taxon>Deinococcota</taxon>
        <taxon>Deinococci</taxon>
        <taxon>Deinococcales</taxon>
        <taxon>Deinococcaceae</taxon>
        <taxon>Deinococcus</taxon>
    </lineage>
</organism>
<keyword evidence="6 14" id="KW-0812">Transmembrane</keyword>
<feature type="transmembrane region" description="Helical" evidence="14">
    <location>
        <begin position="225"/>
        <end position="247"/>
    </location>
</feature>
<keyword evidence="8 14" id="KW-1133">Transmembrane helix</keyword>
<evidence type="ECO:0000256" key="10">
    <source>
        <dbReference type="ARBA" id="ARBA00023251"/>
    </source>
</evidence>
<dbReference type="HAMAP" id="MF_01006">
    <property type="entry name" value="Undec_diphosphatase"/>
    <property type="match status" value="1"/>
</dbReference>
<evidence type="ECO:0000313" key="15">
    <source>
        <dbReference type="EMBL" id="GGK21540.1"/>
    </source>
</evidence>
<feature type="transmembrane region" description="Helical" evidence="14">
    <location>
        <begin position="259"/>
        <end position="278"/>
    </location>
</feature>
<sequence length="284" mass="30756">MLWHYTCAVMDWVYAIVYGIVEGITEFLPISSTGHLILTGNLMGVPWSKEVKDAFEVVIQGGAILSVLVYYWRDFLKIRHLGHDRSQQTLWTGVLVATIPAVVLGLAFGDLIQAVLFKPSVVAWALIVGGILMWLIESRRVQPHVQAIEAIGVRRSLMIGVLQCLALVWPGFSRSASSILGGMALGLDRPTATKFSFYLGVPTLGGAALLNLIKERELIFGEIGLLNVVLGAGVSFVVAYLAIGWLLRFVSTNNFKGFAVYRVAVGVLILVLIATGVMSNGSLA</sequence>
<dbReference type="EC" id="3.6.1.27" evidence="3 14"/>
<dbReference type="Pfam" id="PF02673">
    <property type="entry name" value="BacA"/>
    <property type="match status" value="1"/>
</dbReference>
<feature type="transmembrane region" description="Helical" evidence="14">
    <location>
        <begin position="12"/>
        <end position="37"/>
    </location>
</feature>
<evidence type="ECO:0000256" key="3">
    <source>
        <dbReference type="ARBA" id="ARBA00012374"/>
    </source>
</evidence>
<dbReference type="EMBL" id="BMPP01000004">
    <property type="protein sequence ID" value="GGK21540.1"/>
    <property type="molecule type" value="Genomic_DNA"/>
</dbReference>
<keyword evidence="14" id="KW-0961">Cell wall biogenesis/degradation</keyword>